<name>A0ABW7XM28_9MICO</name>
<dbReference type="Gene3D" id="1.10.3480.10">
    <property type="entry name" value="TorD-like"/>
    <property type="match status" value="1"/>
</dbReference>
<dbReference type="RefSeq" id="WP_397405526.1">
    <property type="nucleotide sequence ID" value="NZ_JBIRYI010000009.1"/>
</dbReference>
<dbReference type="PANTHER" id="PTHR43680">
    <property type="entry name" value="NITRATE REDUCTASE MOLYBDENUM COFACTOR ASSEMBLY CHAPERONE"/>
    <property type="match status" value="1"/>
</dbReference>
<dbReference type="InterPro" id="IPR036411">
    <property type="entry name" value="TorD-like_sf"/>
</dbReference>
<gene>
    <name evidence="2" type="primary">narJ</name>
    <name evidence="2" type="ORF">ACH47X_15720</name>
</gene>
<dbReference type="SUPFAM" id="SSF89155">
    <property type="entry name" value="TorD-like"/>
    <property type="match status" value="1"/>
</dbReference>
<sequence length="243" mass="25533">MSLSFLPRPVLRRGARSVSGGERLAPVPLSDGDRRLAHMAASLLLAYPDEHAVRAAHEVRAAVGHLPQPVAGRLTGLATALTDGDLAALQAAYVATFDLKRRCTLYLSYYAAGDTRRRGAALLRFAEAYRAVGWEVTRGELPDHLGSVLELSARADGDGARIVGALLAAHRDGIEVLRQALAAESSPWVAAVEAVCLTLPPVDARTLERVAALVAEGPPAELVGLTGLPGFGADGEGGVQPWR</sequence>
<organism evidence="2 3">
    <name type="scientific">Promicromonospora kroppenstedtii</name>
    <dbReference type="NCBI Taxonomy" id="440482"/>
    <lineage>
        <taxon>Bacteria</taxon>
        <taxon>Bacillati</taxon>
        <taxon>Actinomycetota</taxon>
        <taxon>Actinomycetes</taxon>
        <taxon>Micrococcales</taxon>
        <taxon>Promicromonosporaceae</taxon>
        <taxon>Promicromonospora</taxon>
    </lineage>
</organism>
<accession>A0ABW7XM28</accession>
<evidence type="ECO:0000313" key="2">
    <source>
        <dbReference type="EMBL" id="MFI2488361.1"/>
    </source>
</evidence>
<dbReference type="InterPro" id="IPR020945">
    <property type="entry name" value="DMSO/NO3_reduct_chaperone"/>
</dbReference>
<dbReference type="Pfam" id="PF02613">
    <property type="entry name" value="Nitrate_red_del"/>
    <property type="match status" value="1"/>
</dbReference>
<dbReference type="InterPro" id="IPR003765">
    <property type="entry name" value="NO3_reductase_chaperone_NarJ"/>
</dbReference>
<proteinExistence type="predicted"/>
<evidence type="ECO:0000256" key="1">
    <source>
        <dbReference type="ARBA" id="ARBA00023063"/>
    </source>
</evidence>
<dbReference type="EMBL" id="JBIRYI010000009">
    <property type="protein sequence ID" value="MFI2488361.1"/>
    <property type="molecule type" value="Genomic_DNA"/>
</dbReference>
<keyword evidence="3" id="KW-1185">Reference proteome</keyword>
<reference evidence="2 3" key="1">
    <citation type="submission" date="2024-10" db="EMBL/GenBank/DDBJ databases">
        <title>The Natural Products Discovery Center: Release of the First 8490 Sequenced Strains for Exploring Actinobacteria Biosynthetic Diversity.</title>
        <authorList>
            <person name="Kalkreuter E."/>
            <person name="Kautsar S.A."/>
            <person name="Yang D."/>
            <person name="Bader C.D."/>
            <person name="Teijaro C.N."/>
            <person name="Fluegel L."/>
            <person name="Davis C.M."/>
            <person name="Simpson J.R."/>
            <person name="Lauterbach L."/>
            <person name="Steele A.D."/>
            <person name="Gui C."/>
            <person name="Meng S."/>
            <person name="Li G."/>
            <person name="Viehrig K."/>
            <person name="Ye F."/>
            <person name="Su P."/>
            <person name="Kiefer A.F."/>
            <person name="Nichols A."/>
            <person name="Cepeda A.J."/>
            <person name="Yan W."/>
            <person name="Fan B."/>
            <person name="Jiang Y."/>
            <person name="Adhikari A."/>
            <person name="Zheng C.-J."/>
            <person name="Schuster L."/>
            <person name="Cowan T.M."/>
            <person name="Smanski M.J."/>
            <person name="Chevrette M.G."/>
            <person name="De Carvalho L.P.S."/>
            <person name="Shen B."/>
        </authorList>
    </citation>
    <scope>NUCLEOTIDE SEQUENCE [LARGE SCALE GENOMIC DNA]</scope>
    <source>
        <strain evidence="2 3">NPDC019481</strain>
    </source>
</reference>
<dbReference type="PANTHER" id="PTHR43680:SF2">
    <property type="entry name" value="NITRATE REDUCTASE MOLYBDENUM COFACTOR ASSEMBLY CHAPERONE NARJ"/>
    <property type="match status" value="1"/>
</dbReference>
<dbReference type="NCBIfam" id="TIGR00684">
    <property type="entry name" value="narJ"/>
    <property type="match status" value="1"/>
</dbReference>
<keyword evidence="1" id="KW-0534">Nitrate assimilation</keyword>
<protein>
    <submittedName>
        <fullName evidence="2">Nitrate reductase molybdenum cofactor assembly chaperone</fullName>
    </submittedName>
</protein>
<comment type="caution">
    <text evidence="2">The sequence shown here is derived from an EMBL/GenBank/DDBJ whole genome shotgun (WGS) entry which is preliminary data.</text>
</comment>
<dbReference type="Proteomes" id="UP001611580">
    <property type="component" value="Unassembled WGS sequence"/>
</dbReference>
<evidence type="ECO:0000313" key="3">
    <source>
        <dbReference type="Proteomes" id="UP001611580"/>
    </source>
</evidence>